<gene>
    <name evidence="1" type="ORF">ALC57_16763</name>
</gene>
<proteinExistence type="predicted"/>
<feature type="non-terminal residue" evidence="1">
    <location>
        <position position="1"/>
    </location>
</feature>
<accession>A0A151IUJ1</accession>
<name>A0A151IUJ1_9HYME</name>
<evidence type="ECO:0000313" key="1">
    <source>
        <dbReference type="EMBL" id="KYN11104.1"/>
    </source>
</evidence>
<dbReference type="AlphaFoldDB" id="A0A151IUJ1"/>
<sequence length="240" mass="26901">ADFLVDLLVRDVFNQHAVCRDEFDPIGRLGSHQNERQLGRQLAAQSAEIKLDLDGVGYDDAESVAYIRRGKQSAGREVALIPFHYAIEGDTATMLIVHQGRLQRRTGIDWATVLRFNRFYYRLELTVLKDHYVDALLYQRLHLLHHLVAVVTHAHIDGNRLAVIVQLLVQSNLELEGSPCAPRCTADDPPSWARIGSCGCPSRRLVGLDSGFLICGKICSDARKSSFWKLRPITSSSSRP</sequence>
<protein>
    <submittedName>
        <fullName evidence="1">Uncharacterized protein</fullName>
    </submittedName>
</protein>
<organism evidence="1 2">
    <name type="scientific">Trachymyrmex cornetzi</name>
    <dbReference type="NCBI Taxonomy" id="471704"/>
    <lineage>
        <taxon>Eukaryota</taxon>
        <taxon>Metazoa</taxon>
        <taxon>Ecdysozoa</taxon>
        <taxon>Arthropoda</taxon>
        <taxon>Hexapoda</taxon>
        <taxon>Insecta</taxon>
        <taxon>Pterygota</taxon>
        <taxon>Neoptera</taxon>
        <taxon>Endopterygota</taxon>
        <taxon>Hymenoptera</taxon>
        <taxon>Apocrita</taxon>
        <taxon>Aculeata</taxon>
        <taxon>Formicoidea</taxon>
        <taxon>Formicidae</taxon>
        <taxon>Myrmicinae</taxon>
        <taxon>Trachymyrmex</taxon>
    </lineage>
</organism>
<reference evidence="1 2" key="1">
    <citation type="submission" date="2015-09" db="EMBL/GenBank/DDBJ databases">
        <title>Trachymyrmex cornetzi WGS genome.</title>
        <authorList>
            <person name="Nygaard S."/>
            <person name="Hu H."/>
            <person name="Boomsma J."/>
            <person name="Zhang G."/>
        </authorList>
    </citation>
    <scope>NUCLEOTIDE SEQUENCE [LARGE SCALE GENOMIC DNA]</scope>
    <source>
        <strain evidence="1">Tcor2-1</strain>
        <tissue evidence="1">Whole body</tissue>
    </source>
</reference>
<evidence type="ECO:0000313" key="2">
    <source>
        <dbReference type="Proteomes" id="UP000078492"/>
    </source>
</evidence>
<keyword evidence="2" id="KW-1185">Reference proteome</keyword>
<dbReference type="Proteomes" id="UP000078492">
    <property type="component" value="Unassembled WGS sequence"/>
</dbReference>
<dbReference type="STRING" id="471704.A0A151IUJ1"/>
<dbReference type="EMBL" id="KQ980956">
    <property type="protein sequence ID" value="KYN11104.1"/>
    <property type="molecule type" value="Genomic_DNA"/>
</dbReference>